<dbReference type="InterPro" id="IPR006059">
    <property type="entry name" value="SBP"/>
</dbReference>
<dbReference type="CDD" id="cd13585">
    <property type="entry name" value="PBP2_TMBP_like"/>
    <property type="match status" value="1"/>
</dbReference>
<feature type="chain" id="PRO_5047155230" evidence="4">
    <location>
        <begin position="26"/>
        <end position="435"/>
    </location>
</feature>
<feature type="signal peptide" evidence="4">
    <location>
        <begin position="1"/>
        <end position="25"/>
    </location>
</feature>
<comment type="similarity">
    <text evidence="1">Belongs to the bacterial solute-binding protein 1 family.</text>
</comment>
<dbReference type="RefSeq" id="WP_268005351.1">
    <property type="nucleotide sequence ID" value="NZ_BSUT01000001.1"/>
</dbReference>
<keyword evidence="2" id="KW-0813">Transport</keyword>
<gene>
    <name evidence="5" type="ORF">NZD89_24880</name>
</gene>
<proteinExistence type="inferred from homology"/>
<evidence type="ECO:0000256" key="2">
    <source>
        <dbReference type="ARBA" id="ARBA00022448"/>
    </source>
</evidence>
<dbReference type="Proteomes" id="UP001164761">
    <property type="component" value="Chromosome"/>
</dbReference>
<evidence type="ECO:0000313" key="6">
    <source>
        <dbReference type="Proteomes" id="UP001164761"/>
    </source>
</evidence>
<sequence>MRIRFKTLGVSVGVVALFLSGCGTNTSGSNSNTSNTKGPITWWVPSPDPTPGTLAGAAKAFTKQTGIVVNVESVPWSTYLTKITTAITSGQGPDVMEIGNTWAASLAESGGLVPWTSAMFQDIGGENKFLKTSMSVTGVPGQPPISVPFLGQTWLLEYNKQLFREANISSPPTTWSAFYADAKKLTNPAKGVWGVAAPIGAPTADGTWDWILFRQEGGNYYNSAGNPNLTSAADVQTLTTYIKWVYPDRIIDPALVSDSTGTQDTTEFERGQAAMLFTQDPQQAVTDPSKYGIGLIPLPSPIPPGGTSIMSHVAGENLAIFKNSKHMAADLEFVKFLTSPQEQETINKAMFELPVTTAGLNTPYFQTPAEKTFGEILDNHAAPAPTEPSSNDLGTGIGNATVSLFRDDISAQGITSQQVKSSLSSVQQTVIASGN</sequence>
<dbReference type="Pfam" id="PF01547">
    <property type="entry name" value="SBP_bac_1"/>
    <property type="match status" value="1"/>
</dbReference>
<protein>
    <submittedName>
        <fullName evidence="5">Sugar ABC transporter substrate-binding protein</fullName>
    </submittedName>
</protein>
<evidence type="ECO:0000313" key="5">
    <source>
        <dbReference type="EMBL" id="WAH41441.1"/>
    </source>
</evidence>
<dbReference type="Gene3D" id="3.40.190.10">
    <property type="entry name" value="Periplasmic binding protein-like II"/>
    <property type="match status" value="1"/>
</dbReference>
<dbReference type="EMBL" id="CP104067">
    <property type="protein sequence ID" value="WAH41441.1"/>
    <property type="molecule type" value="Genomic_DNA"/>
</dbReference>
<keyword evidence="3 4" id="KW-0732">Signal</keyword>
<evidence type="ECO:0000256" key="3">
    <source>
        <dbReference type="ARBA" id="ARBA00022729"/>
    </source>
</evidence>
<keyword evidence="6" id="KW-1185">Reference proteome</keyword>
<organism evidence="5 6">
    <name type="scientific">Alicyclobacillus fastidiosus</name>
    <dbReference type="NCBI Taxonomy" id="392011"/>
    <lineage>
        <taxon>Bacteria</taxon>
        <taxon>Bacillati</taxon>
        <taxon>Bacillota</taxon>
        <taxon>Bacilli</taxon>
        <taxon>Bacillales</taxon>
        <taxon>Alicyclobacillaceae</taxon>
        <taxon>Alicyclobacillus</taxon>
    </lineage>
</organism>
<reference evidence="5" key="1">
    <citation type="submission" date="2022-08" db="EMBL/GenBank/DDBJ databases">
        <title>Alicyclobacillus fastidiosus DSM 17978, complete genome.</title>
        <authorList>
            <person name="Wang Q."/>
            <person name="Cai R."/>
            <person name="Wang Z."/>
        </authorList>
    </citation>
    <scope>NUCLEOTIDE SEQUENCE</scope>
    <source>
        <strain evidence="5">DSM 17978</strain>
    </source>
</reference>
<evidence type="ECO:0000256" key="1">
    <source>
        <dbReference type="ARBA" id="ARBA00008520"/>
    </source>
</evidence>
<accession>A0ABY6ZH65</accession>
<evidence type="ECO:0000256" key="4">
    <source>
        <dbReference type="SAM" id="SignalP"/>
    </source>
</evidence>
<dbReference type="PANTHER" id="PTHR30061">
    <property type="entry name" value="MALTOSE-BINDING PERIPLASMIC PROTEIN"/>
    <property type="match status" value="1"/>
</dbReference>
<dbReference type="PANTHER" id="PTHR30061:SF50">
    <property type="entry name" value="MALTOSE_MALTODEXTRIN-BINDING PERIPLASMIC PROTEIN"/>
    <property type="match status" value="1"/>
</dbReference>
<name>A0ABY6ZH65_9BACL</name>
<dbReference type="SUPFAM" id="SSF53850">
    <property type="entry name" value="Periplasmic binding protein-like II"/>
    <property type="match status" value="1"/>
</dbReference>
<dbReference type="PROSITE" id="PS51257">
    <property type="entry name" value="PROKAR_LIPOPROTEIN"/>
    <property type="match status" value="1"/>
</dbReference>